<reference evidence="1" key="1">
    <citation type="journal article" date="2009" name="PLoS Genet.">
        <title>Sequencing, mapping, and analysis of 27,455 maize full-length cDNAs.</title>
        <authorList>
            <person name="Soderlund C."/>
            <person name="Descour A."/>
            <person name="Kudrna D."/>
            <person name="Bomhoff M."/>
            <person name="Boyd L."/>
            <person name="Currie J."/>
            <person name="Angelova A."/>
            <person name="Collura K."/>
            <person name="Wissotski M."/>
            <person name="Ashley E."/>
            <person name="Morrow D."/>
            <person name="Fernandes J."/>
            <person name="Walbot V."/>
            <person name="Yu Y."/>
        </authorList>
    </citation>
    <scope>NUCLEOTIDE SEQUENCE</scope>
    <source>
        <strain evidence="1">B73</strain>
    </source>
</reference>
<sequence>MITGSSIHSSSDRYLTLVHIKGSSRFCNIAWQMGSSGIRTPTCLLFAYLVEEPCFIHCLGNCLLAGKINV</sequence>
<reference evidence="1" key="2">
    <citation type="submission" date="2012-06" db="EMBL/GenBank/DDBJ databases">
        <authorList>
            <person name="Yu Y."/>
            <person name="Currie J."/>
            <person name="Lomeli R."/>
            <person name="Angelova A."/>
            <person name="Collura K."/>
            <person name="Wissotski M."/>
            <person name="Campos D."/>
            <person name="Kudrna D."/>
            <person name="Golser W."/>
            <person name="Ashely E."/>
            <person name="Descour A."/>
            <person name="Fernandes J."/>
            <person name="Soderlund C."/>
            <person name="Walbot V."/>
        </authorList>
    </citation>
    <scope>NUCLEOTIDE SEQUENCE</scope>
    <source>
        <strain evidence="1">B73</strain>
    </source>
</reference>
<dbReference type="EMBL" id="BT065488">
    <property type="protein sequence ID" value="ACN31364.1"/>
    <property type="molecule type" value="mRNA"/>
</dbReference>
<accession>C0PB19</accession>
<name>C0PB19_MAIZE</name>
<evidence type="ECO:0000313" key="1">
    <source>
        <dbReference type="EMBL" id="ACN31364.1"/>
    </source>
</evidence>
<dbReference type="AlphaFoldDB" id="C0PB19"/>
<proteinExistence type="evidence at transcript level"/>
<protein>
    <submittedName>
        <fullName evidence="1">Uncharacterized protein</fullName>
    </submittedName>
</protein>
<organism evidence="1">
    <name type="scientific">Zea mays</name>
    <name type="common">Maize</name>
    <dbReference type="NCBI Taxonomy" id="4577"/>
    <lineage>
        <taxon>Eukaryota</taxon>
        <taxon>Viridiplantae</taxon>
        <taxon>Streptophyta</taxon>
        <taxon>Embryophyta</taxon>
        <taxon>Tracheophyta</taxon>
        <taxon>Spermatophyta</taxon>
        <taxon>Magnoliopsida</taxon>
        <taxon>Liliopsida</taxon>
        <taxon>Poales</taxon>
        <taxon>Poaceae</taxon>
        <taxon>PACMAD clade</taxon>
        <taxon>Panicoideae</taxon>
        <taxon>Andropogonodae</taxon>
        <taxon>Andropogoneae</taxon>
        <taxon>Tripsacinae</taxon>
        <taxon>Zea</taxon>
    </lineage>
</organism>